<keyword evidence="7" id="KW-1185">Reference proteome</keyword>
<dbReference type="Pfam" id="PF02580">
    <property type="entry name" value="Tyr_Deacylase"/>
    <property type="match status" value="1"/>
</dbReference>
<evidence type="ECO:0000313" key="6">
    <source>
        <dbReference type="EMBL" id="KAL2751675.1"/>
    </source>
</evidence>
<evidence type="ECO:0000256" key="5">
    <source>
        <dbReference type="RuleBase" id="RU003470"/>
    </source>
</evidence>
<dbReference type="GO" id="GO:0000049">
    <property type="term" value="F:tRNA binding"/>
    <property type="evidence" value="ECO:0007669"/>
    <property type="project" value="UniProtKB-KW"/>
</dbReference>
<dbReference type="EC" id="3.1.1.96" evidence="2 5"/>
<sequence length="186" mass="21046">MVEFYYVEVSCVNVINLKKYLKNMKAVIQRVTSASVTVDDKVISSIGNGLCILIGITRGDTLADMKVKKILNIKVFENDNKKWSASVMDKQYEILCISQFTLYHVLKGNKLDFHRAMPAQESEPFYKNFLNELGKNYKPELIKDGIFGAMMQVSIQNNGPVTLEIESPIKPVKDSTEKLDKNDSAE</sequence>
<dbReference type="EMBL" id="JAYRBN010000002">
    <property type="protein sequence ID" value="KAL2751675.1"/>
    <property type="molecule type" value="Genomic_DNA"/>
</dbReference>
<gene>
    <name evidence="6" type="ORF">V1477_000151</name>
</gene>
<dbReference type="InterPro" id="IPR023509">
    <property type="entry name" value="DTD-like_sf"/>
</dbReference>
<dbReference type="GO" id="GO:0051499">
    <property type="term" value="F:D-aminoacyl-tRNA deacylase activity"/>
    <property type="evidence" value="ECO:0007669"/>
    <property type="project" value="UniProtKB-EC"/>
</dbReference>
<dbReference type="AlphaFoldDB" id="A0ABD2D3R6"/>
<dbReference type="SUPFAM" id="SSF69500">
    <property type="entry name" value="DTD-like"/>
    <property type="match status" value="1"/>
</dbReference>
<comment type="catalytic activity">
    <reaction evidence="4">
        <text>a D-aminoacyl-tRNA + H2O = a tRNA + a D-alpha-amino acid + H(+)</text>
        <dbReference type="Rhea" id="RHEA:13953"/>
        <dbReference type="Rhea" id="RHEA-COMP:10123"/>
        <dbReference type="Rhea" id="RHEA-COMP:10124"/>
        <dbReference type="ChEBI" id="CHEBI:15377"/>
        <dbReference type="ChEBI" id="CHEBI:15378"/>
        <dbReference type="ChEBI" id="CHEBI:59871"/>
        <dbReference type="ChEBI" id="CHEBI:78442"/>
        <dbReference type="ChEBI" id="CHEBI:79333"/>
        <dbReference type="EC" id="3.1.1.96"/>
    </reaction>
</comment>
<accession>A0ABD2D3R6</accession>
<evidence type="ECO:0000256" key="4">
    <source>
        <dbReference type="ARBA" id="ARBA00048018"/>
    </source>
</evidence>
<organism evidence="6 7">
    <name type="scientific">Vespula maculifrons</name>
    <name type="common">Eastern yellow jacket</name>
    <name type="synonym">Wasp</name>
    <dbReference type="NCBI Taxonomy" id="7453"/>
    <lineage>
        <taxon>Eukaryota</taxon>
        <taxon>Metazoa</taxon>
        <taxon>Ecdysozoa</taxon>
        <taxon>Arthropoda</taxon>
        <taxon>Hexapoda</taxon>
        <taxon>Insecta</taxon>
        <taxon>Pterygota</taxon>
        <taxon>Neoptera</taxon>
        <taxon>Endopterygota</taxon>
        <taxon>Hymenoptera</taxon>
        <taxon>Apocrita</taxon>
        <taxon>Aculeata</taxon>
        <taxon>Vespoidea</taxon>
        <taxon>Vespidae</taxon>
        <taxon>Vespinae</taxon>
        <taxon>Vespula</taxon>
    </lineage>
</organism>
<proteinExistence type="inferred from homology"/>
<evidence type="ECO:0000256" key="1">
    <source>
        <dbReference type="ARBA" id="ARBA00009673"/>
    </source>
</evidence>
<dbReference type="PANTHER" id="PTHR10472:SF5">
    <property type="entry name" value="D-AMINOACYL-TRNA DEACYLASE 1"/>
    <property type="match status" value="1"/>
</dbReference>
<reference evidence="6 7" key="1">
    <citation type="journal article" date="2024" name="Ann. Entomol. Soc. Am.">
        <title>Genomic analyses of the southern and eastern yellowjacket wasps (Hymenoptera: Vespidae) reveal evolutionary signatures of social life.</title>
        <authorList>
            <person name="Catto M.A."/>
            <person name="Caine P.B."/>
            <person name="Orr S.E."/>
            <person name="Hunt B.G."/>
            <person name="Goodisman M.A.D."/>
        </authorList>
    </citation>
    <scope>NUCLEOTIDE SEQUENCE [LARGE SCALE GENOMIC DNA]</scope>
    <source>
        <strain evidence="6">232</strain>
        <tissue evidence="6">Head and thorax</tissue>
    </source>
</reference>
<evidence type="ECO:0000256" key="2">
    <source>
        <dbReference type="ARBA" id="ARBA00013056"/>
    </source>
</evidence>
<dbReference type="Proteomes" id="UP001607303">
    <property type="component" value="Unassembled WGS sequence"/>
</dbReference>
<dbReference type="CDD" id="cd00563">
    <property type="entry name" value="Dtyr_deacylase"/>
    <property type="match status" value="1"/>
</dbReference>
<dbReference type="PANTHER" id="PTHR10472">
    <property type="entry name" value="D-TYROSYL-TRNA TYR DEACYLASE"/>
    <property type="match status" value="1"/>
</dbReference>
<comment type="subcellular location">
    <subcellularLocation>
        <location evidence="5">Cytoplasm</location>
    </subcellularLocation>
</comment>
<keyword evidence="5" id="KW-0820">tRNA-binding</keyword>
<keyword evidence="5" id="KW-0694">RNA-binding</keyword>
<dbReference type="GO" id="GO:0005737">
    <property type="term" value="C:cytoplasm"/>
    <property type="evidence" value="ECO:0007669"/>
    <property type="project" value="UniProtKB-SubCell"/>
</dbReference>
<protein>
    <recommendedName>
        <fullName evidence="2 5">D-aminoacyl-tRNA deacylase</fullName>
        <ecNumber evidence="2 5">3.1.1.96</ecNumber>
    </recommendedName>
</protein>
<evidence type="ECO:0000256" key="3">
    <source>
        <dbReference type="ARBA" id="ARBA00047676"/>
    </source>
</evidence>
<keyword evidence="5" id="KW-0378">Hydrolase</keyword>
<dbReference type="NCBIfam" id="TIGR00256">
    <property type="entry name" value="D-aminoacyl-tRNA deacylase"/>
    <property type="match status" value="1"/>
</dbReference>
<evidence type="ECO:0000313" key="7">
    <source>
        <dbReference type="Proteomes" id="UP001607303"/>
    </source>
</evidence>
<dbReference type="Gene3D" id="3.50.80.10">
    <property type="entry name" value="D-tyrosyl-tRNA(Tyr) deacylase"/>
    <property type="match status" value="1"/>
</dbReference>
<comment type="caution">
    <text evidence="6">The sequence shown here is derived from an EMBL/GenBank/DDBJ whole genome shotgun (WGS) entry which is preliminary data.</text>
</comment>
<dbReference type="InterPro" id="IPR003732">
    <property type="entry name" value="Daa-tRNA_deacyls_DTD"/>
</dbReference>
<comment type="similarity">
    <text evidence="1 5">Belongs to the DTD family.</text>
</comment>
<dbReference type="FunFam" id="3.50.80.10:FF:000001">
    <property type="entry name" value="D-aminoacyl-tRNA deacylase"/>
    <property type="match status" value="1"/>
</dbReference>
<keyword evidence="5" id="KW-0963">Cytoplasm</keyword>
<name>A0ABD2D3R6_VESMC</name>
<comment type="catalytic activity">
    <reaction evidence="3">
        <text>glycyl-tRNA(Ala) + H2O = tRNA(Ala) + glycine + H(+)</text>
        <dbReference type="Rhea" id="RHEA:53744"/>
        <dbReference type="Rhea" id="RHEA-COMP:9657"/>
        <dbReference type="Rhea" id="RHEA-COMP:13640"/>
        <dbReference type="ChEBI" id="CHEBI:15377"/>
        <dbReference type="ChEBI" id="CHEBI:15378"/>
        <dbReference type="ChEBI" id="CHEBI:57305"/>
        <dbReference type="ChEBI" id="CHEBI:78442"/>
        <dbReference type="ChEBI" id="CHEBI:78522"/>
        <dbReference type="EC" id="3.1.1.96"/>
    </reaction>
</comment>